<accession>A0A1H6VZM3</accession>
<dbReference type="NCBIfam" id="TIGR00236">
    <property type="entry name" value="wecB"/>
    <property type="match status" value="1"/>
</dbReference>
<dbReference type="Gene3D" id="3.40.50.2000">
    <property type="entry name" value="Glycogen Phosphorylase B"/>
    <property type="match status" value="2"/>
</dbReference>
<proteinExistence type="inferred from homology"/>
<dbReference type="RefSeq" id="WP_217638746.1">
    <property type="nucleotide sequence ID" value="NZ_FNYC01000004.1"/>
</dbReference>
<organism evidence="3 4">
    <name type="scientific">Frateuria terrea</name>
    <dbReference type="NCBI Taxonomy" id="529704"/>
    <lineage>
        <taxon>Bacteria</taxon>
        <taxon>Pseudomonadati</taxon>
        <taxon>Pseudomonadota</taxon>
        <taxon>Gammaproteobacteria</taxon>
        <taxon>Lysobacterales</taxon>
        <taxon>Rhodanobacteraceae</taxon>
        <taxon>Frateuria</taxon>
    </lineage>
</organism>
<dbReference type="InterPro" id="IPR003331">
    <property type="entry name" value="UDP_GlcNAc_Epimerase_2_dom"/>
</dbReference>
<keyword evidence="4" id="KW-1185">Reference proteome</keyword>
<dbReference type="GO" id="GO:0016853">
    <property type="term" value="F:isomerase activity"/>
    <property type="evidence" value="ECO:0007669"/>
    <property type="project" value="UniProtKB-KW"/>
</dbReference>
<dbReference type="PANTHER" id="PTHR43174">
    <property type="entry name" value="UDP-N-ACETYLGLUCOSAMINE 2-EPIMERASE"/>
    <property type="match status" value="1"/>
</dbReference>
<evidence type="ECO:0000259" key="2">
    <source>
        <dbReference type="Pfam" id="PF02350"/>
    </source>
</evidence>
<keyword evidence="1" id="KW-0413">Isomerase</keyword>
<dbReference type="EMBL" id="FNYC01000004">
    <property type="protein sequence ID" value="SEJ06020.1"/>
    <property type="molecule type" value="Genomic_DNA"/>
</dbReference>
<dbReference type="Pfam" id="PF02350">
    <property type="entry name" value="Epimerase_2"/>
    <property type="match status" value="1"/>
</dbReference>
<dbReference type="AlphaFoldDB" id="A0A1H6VZM3"/>
<protein>
    <submittedName>
        <fullName evidence="3">UDP-N-acetylglucosamine 2-epimerase (Non-hydrolysing)</fullName>
    </submittedName>
</protein>
<evidence type="ECO:0000313" key="4">
    <source>
        <dbReference type="Proteomes" id="UP000199420"/>
    </source>
</evidence>
<gene>
    <name evidence="3" type="ORF">SAMN04487997_2366</name>
</gene>
<dbReference type="CDD" id="cd03786">
    <property type="entry name" value="GTB_UDP-GlcNAc_2-Epimerase"/>
    <property type="match status" value="1"/>
</dbReference>
<reference evidence="3 4" key="1">
    <citation type="submission" date="2016-10" db="EMBL/GenBank/DDBJ databases">
        <authorList>
            <person name="de Groot N.N."/>
        </authorList>
    </citation>
    <scope>NUCLEOTIDE SEQUENCE [LARGE SCALE GENOMIC DNA]</scope>
    <source>
        <strain evidence="3 4">DSM 26515</strain>
    </source>
</reference>
<dbReference type="SUPFAM" id="SSF53756">
    <property type="entry name" value="UDP-Glycosyltransferase/glycogen phosphorylase"/>
    <property type="match status" value="1"/>
</dbReference>
<dbReference type="InterPro" id="IPR029767">
    <property type="entry name" value="WecB-like"/>
</dbReference>
<dbReference type="STRING" id="529704.SAMN02927913_3287"/>
<dbReference type="Proteomes" id="UP000199420">
    <property type="component" value="Unassembled WGS sequence"/>
</dbReference>
<name>A0A1H6VZM3_9GAMM</name>
<evidence type="ECO:0000256" key="1">
    <source>
        <dbReference type="RuleBase" id="RU003513"/>
    </source>
</evidence>
<feature type="domain" description="UDP-N-acetylglucosamine 2-epimerase" evidence="2">
    <location>
        <begin position="26"/>
        <end position="360"/>
    </location>
</feature>
<comment type="similarity">
    <text evidence="1">Belongs to the UDP-N-acetylglucosamine 2-epimerase family.</text>
</comment>
<dbReference type="PANTHER" id="PTHR43174:SF1">
    <property type="entry name" value="UDP-N-ACETYLGLUCOSAMINE 2-EPIMERASE"/>
    <property type="match status" value="1"/>
</dbReference>
<sequence>MLNVMTIVGTRPEIIRLSRIIAKLDSSCSHTLVHTGQNYDYELNEVFFKQLQVRAPDRYLSAAGTTAAETIAHVIAEADRVLADVSPDAVLILGDTNSSLAAIAAKRRKIPIFHMEAGNRCFDMRVPEEINRRIVDHIADINLTYSQIARQYLLREGLPPDQVIWTGSPLREVLDYYRPGIEASRVLNELDLVPNEYYLVSTHREENVDSDERLRKIFAILDYLSTTRDSTVVVSTHPRTRKRIEAMGLVANPRVTFCKPFGFLDYIHLQIHARTVLSDSGTITEESSILNFPALNLREVHERPEGFEEASVILCGLELPQIAQALDVLASQPRGEQHRLLRLVGDYLPTNVSDKIVRILLSYTPFVNRRVWHKTGATYAGGPE</sequence>
<evidence type="ECO:0000313" key="3">
    <source>
        <dbReference type="EMBL" id="SEJ06020.1"/>
    </source>
</evidence>